<sequence length="178" mass="19700">MYALVVVSLFGAVGSALGSVTGNAPKGTYVCHQPSSDNTTIYDFTLKDIYKNRDINFSQFQGKVTLIVNQEPGANATEILNGIKHVRPGGGFVPNFPLTEKVDKHCGYVDEQLFPYLMYDPKNVHDVRWNFEKFLIGANGKPLKRYHTVVEPIELEDDIKFALGVVPVGTPNPFKANP</sequence>
<evidence type="ECO:0000256" key="1">
    <source>
        <dbReference type="ARBA" id="ARBA00006926"/>
    </source>
</evidence>
<accession>A0ABQ9E9V5</accession>
<gene>
    <name evidence="5" type="ORF">KUTeg_022115</name>
</gene>
<feature type="chain" id="PRO_5045475491" description="Glutathione peroxidase" evidence="4">
    <location>
        <begin position="19"/>
        <end position="178"/>
    </location>
</feature>
<dbReference type="SUPFAM" id="SSF52833">
    <property type="entry name" value="Thioredoxin-like"/>
    <property type="match status" value="1"/>
</dbReference>
<evidence type="ECO:0000313" key="5">
    <source>
        <dbReference type="EMBL" id="KAJ8300596.1"/>
    </source>
</evidence>
<dbReference type="InterPro" id="IPR036249">
    <property type="entry name" value="Thioredoxin-like_sf"/>
</dbReference>
<organism evidence="5 6">
    <name type="scientific">Tegillarca granosa</name>
    <name type="common">Malaysian cockle</name>
    <name type="synonym">Anadara granosa</name>
    <dbReference type="NCBI Taxonomy" id="220873"/>
    <lineage>
        <taxon>Eukaryota</taxon>
        <taxon>Metazoa</taxon>
        <taxon>Spiralia</taxon>
        <taxon>Lophotrochozoa</taxon>
        <taxon>Mollusca</taxon>
        <taxon>Bivalvia</taxon>
        <taxon>Autobranchia</taxon>
        <taxon>Pteriomorphia</taxon>
        <taxon>Arcoida</taxon>
        <taxon>Arcoidea</taxon>
        <taxon>Arcidae</taxon>
        <taxon>Tegillarca</taxon>
    </lineage>
</organism>
<comment type="similarity">
    <text evidence="1">Belongs to the glutathione peroxidase family.</text>
</comment>
<dbReference type="EMBL" id="JARBDR010000919">
    <property type="protein sequence ID" value="KAJ8300596.1"/>
    <property type="molecule type" value="Genomic_DNA"/>
</dbReference>
<comment type="caution">
    <text evidence="5">The sequence shown here is derived from an EMBL/GenBank/DDBJ whole genome shotgun (WGS) entry which is preliminary data.</text>
</comment>
<reference evidence="5 6" key="1">
    <citation type="submission" date="2022-12" db="EMBL/GenBank/DDBJ databases">
        <title>Chromosome-level genome of Tegillarca granosa.</title>
        <authorList>
            <person name="Kim J."/>
        </authorList>
    </citation>
    <scope>NUCLEOTIDE SEQUENCE [LARGE SCALE GENOMIC DNA]</scope>
    <source>
        <strain evidence="5">Teg-2019</strain>
        <tissue evidence="5">Adductor muscle</tissue>
    </source>
</reference>
<feature type="signal peptide" evidence="4">
    <location>
        <begin position="1"/>
        <end position="18"/>
    </location>
</feature>
<proteinExistence type="inferred from homology"/>
<dbReference type="PANTHER" id="PTHR11592">
    <property type="entry name" value="GLUTATHIONE PEROXIDASE"/>
    <property type="match status" value="1"/>
</dbReference>
<dbReference type="Proteomes" id="UP001217089">
    <property type="component" value="Unassembled WGS sequence"/>
</dbReference>
<feature type="non-terminal residue" evidence="5">
    <location>
        <position position="178"/>
    </location>
</feature>
<keyword evidence="6" id="KW-1185">Reference proteome</keyword>
<evidence type="ECO:0008006" key="7">
    <source>
        <dbReference type="Google" id="ProtNLM"/>
    </source>
</evidence>
<evidence type="ECO:0000256" key="2">
    <source>
        <dbReference type="ARBA" id="ARBA00022559"/>
    </source>
</evidence>
<dbReference type="Gene3D" id="3.40.30.10">
    <property type="entry name" value="Glutaredoxin"/>
    <property type="match status" value="2"/>
</dbReference>
<evidence type="ECO:0000256" key="3">
    <source>
        <dbReference type="ARBA" id="ARBA00023002"/>
    </source>
</evidence>
<keyword evidence="3" id="KW-0560">Oxidoreductase</keyword>
<dbReference type="PANTHER" id="PTHR11592:SF78">
    <property type="entry name" value="GLUTATHIONE PEROXIDASE"/>
    <property type="match status" value="1"/>
</dbReference>
<name>A0ABQ9E9V5_TEGGR</name>
<protein>
    <recommendedName>
        <fullName evidence="7">Glutathione peroxidase</fullName>
    </recommendedName>
</protein>
<dbReference type="InterPro" id="IPR000889">
    <property type="entry name" value="Glutathione_peroxidase"/>
</dbReference>
<evidence type="ECO:0000313" key="6">
    <source>
        <dbReference type="Proteomes" id="UP001217089"/>
    </source>
</evidence>
<keyword evidence="2" id="KW-0575">Peroxidase</keyword>
<evidence type="ECO:0000256" key="4">
    <source>
        <dbReference type="SAM" id="SignalP"/>
    </source>
</evidence>
<keyword evidence="4" id="KW-0732">Signal</keyword>
<dbReference type="PROSITE" id="PS51355">
    <property type="entry name" value="GLUTATHIONE_PEROXID_3"/>
    <property type="match status" value="1"/>
</dbReference>